<feature type="domain" description="Peroxisomal membrane protein PEX14-like KPWE" evidence="2">
    <location>
        <begin position="4"/>
        <end position="50"/>
    </location>
</feature>
<organism evidence="3 4">
    <name type="scientific">Lachancea quebecensis</name>
    <dbReference type="NCBI Taxonomy" id="1654605"/>
    <lineage>
        <taxon>Eukaryota</taxon>
        <taxon>Fungi</taxon>
        <taxon>Dikarya</taxon>
        <taxon>Ascomycota</taxon>
        <taxon>Saccharomycotina</taxon>
        <taxon>Saccharomycetes</taxon>
        <taxon>Saccharomycetales</taxon>
        <taxon>Saccharomycetaceae</taxon>
        <taxon>Lachancea</taxon>
    </lineage>
</organism>
<evidence type="ECO:0000256" key="1">
    <source>
        <dbReference type="SAM" id="MobiDB-lite"/>
    </source>
</evidence>
<protein>
    <submittedName>
        <fullName evidence="3">LAQU0S17e01200g1_1</fullName>
    </submittedName>
</protein>
<name>A0A0P1L457_9SACH</name>
<keyword evidence="4" id="KW-1185">Reference proteome</keyword>
<gene>
    <name evidence="3" type="ORF">LAQU0_S17e01200g</name>
</gene>
<evidence type="ECO:0000259" key="2">
    <source>
        <dbReference type="Pfam" id="PF17733"/>
    </source>
</evidence>
<feature type="region of interest" description="Disordered" evidence="1">
    <location>
        <begin position="37"/>
        <end position="69"/>
    </location>
</feature>
<evidence type="ECO:0000313" key="4">
    <source>
        <dbReference type="Proteomes" id="UP000236544"/>
    </source>
</evidence>
<feature type="compositionally biased region" description="Polar residues" evidence="1">
    <location>
        <begin position="49"/>
        <end position="68"/>
    </location>
</feature>
<dbReference type="OrthoDB" id="9936937at2759"/>
<reference evidence="4" key="1">
    <citation type="submission" date="2015-10" db="EMBL/GenBank/DDBJ databases">
        <authorList>
            <person name="Devillers H."/>
        </authorList>
    </citation>
    <scope>NUCLEOTIDE SEQUENCE [LARGE SCALE GENOMIC DNA]</scope>
</reference>
<dbReference type="InterPro" id="IPR040554">
    <property type="entry name" value="KPWE_PEX14_dom"/>
</dbReference>
<evidence type="ECO:0000313" key="3">
    <source>
        <dbReference type="EMBL" id="CUS24538.1"/>
    </source>
</evidence>
<dbReference type="Pfam" id="PF17733">
    <property type="entry name" value="KPWE_dom"/>
    <property type="match status" value="1"/>
</dbReference>
<accession>A0A0P1L457</accession>
<dbReference type="EMBL" id="LN890555">
    <property type="protein sequence ID" value="CUS24538.1"/>
    <property type="molecule type" value="Genomic_DNA"/>
</dbReference>
<dbReference type="AlphaFoldDB" id="A0A0P1L457"/>
<dbReference type="Proteomes" id="UP000236544">
    <property type="component" value="Unassembled WGS sequence"/>
</dbReference>
<proteinExistence type="predicted"/>
<sequence>MSGQLTYEELVDHIVNEKPIPNIVNVPNVTLDASLVTKSNMRPRPKPWEQNNAVTSELTDVSPHQQTVVAEEPEICTRSRSTESLSKYYAIEAEFEQQLQSFLGGNEESEKLQ</sequence>